<evidence type="ECO:0000313" key="1">
    <source>
        <dbReference type="EMBL" id="KAE9260480.1"/>
    </source>
</evidence>
<comment type="caution">
    <text evidence="1">The sequence shown here is derived from an EMBL/GenBank/DDBJ whole genome shotgun (WGS) entry which is preliminary data.</text>
</comment>
<organism evidence="1 2">
    <name type="scientific">Phytophthora rubi</name>
    <dbReference type="NCBI Taxonomy" id="129364"/>
    <lineage>
        <taxon>Eukaryota</taxon>
        <taxon>Sar</taxon>
        <taxon>Stramenopiles</taxon>
        <taxon>Oomycota</taxon>
        <taxon>Peronosporomycetes</taxon>
        <taxon>Peronosporales</taxon>
        <taxon>Peronosporaceae</taxon>
        <taxon>Phytophthora</taxon>
    </lineage>
</organism>
<gene>
    <name evidence="1" type="ORF">PR003_g34350</name>
</gene>
<protein>
    <submittedName>
        <fullName evidence="1">Uncharacterized protein</fullName>
    </submittedName>
</protein>
<evidence type="ECO:0000313" key="2">
    <source>
        <dbReference type="Proteomes" id="UP000434957"/>
    </source>
</evidence>
<sequence length="35" mass="4277">MLFCFSRHQDFLKTIQRYQILKVGIFFYFDSSLAL</sequence>
<accession>A0A6A4AQP6</accession>
<keyword evidence="2" id="KW-1185">Reference proteome</keyword>
<name>A0A6A4AQP6_9STRA</name>
<dbReference type="AlphaFoldDB" id="A0A6A4AQP6"/>
<reference evidence="1 2" key="1">
    <citation type="submission" date="2018-08" db="EMBL/GenBank/DDBJ databases">
        <title>Genomic investigation of the strawberry pathogen Phytophthora fragariae indicates pathogenicity is determined by transcriptional variation in three key races.</title>
        <authorList>
            <person name="Adams T.M."/>
            <person name="Armitage A.D."/>
            <person name="Sobczyk M.K."/>
            <person name="Bates H.J."/>
            <person name="Dunwell J.M."/>
            <person name="Nellist C.F."/>
            <person name="Harrison R.J."/>
        </authorList>
    </citation>
    <scope>NUCLEOTIDE SEQUENCE [LARGE SCALE GENOMIC DNA]</scope>
    <source>
        <strain evidence="1 2">SCRP333</strain>
    </source>
</reference>
<dbReference type="EMBL" id="QXFT01011208">
    <property type="protein sequence ID" value="KAE9260480.1"/>
    <property type="molecule type" value="Genomic_DNA"/>
</dbReference>
<proteinExistence type="predicted"/>
<dbReference type="Proteomes" id="UP000434957">
    <property type="component" value="Unassembled WGS sequence"/>
</dbReference>